<sequence length="73" mass="7554">MEIKIGIQQAPRELSVDADIATDDLHQQIAEAVSSGGLLSLTDTKGRTIVVPGGKIAYIEVGSTAVGTVGFRS</sequence>
<reference evidence="1" key="1">
    <citation type="submission" date="2020-11" db="EMBL/GenBank/DDBJ databases">
        <title>Nocardioides sp. CBS4Y-1, whole genome shotgun sequence.</title>
        <authorList>
            <person name="Tuo L."/>
        </authorList>
    </citation>
    <scope>NUCLEOTIDE SEQUENCE</scope>
    <source>
        <strain evidence="1">CBS4Y-1</strain>
    </source>
</reference>
<comment type="caution">
    <text evidence="1">The sequence shown here is derived from an EMBL/GenBank/DDBJ whole genome shotgun (WGS) entry which is preliminary data.</text>
</comment>
<evidence type="ECO:0000313" key="1">
    <source>
        <dbReference type="EMBL" id="MBF4160678.1"/>
    </source>
</evidence>
<gene>
    <name evidence="1" type="ORF">ISG29_03190</name>
</gene>
<dbReference type="AlphaFoldDB" id="A0A930UTR9"/>
<accession>A0A930UTR9</accession>
<dbReference type="Proteomes" id="UP000656804">
    <property type="component" value="Unassembled WGS sequence"/>
</dbReference>
<name>A0A930UTR9_9ACTN</name>
<dbReference type="EMBL" id="JADIVZ010000001">
    <property type="protein sequence ID" value="MBF4160678.1"/>
    <property type="molecule type" value="Genomic_DNA"/>
</dbReference>
<dbReference type="InterPro" id="IPR021456">
    <property type="entry name" value="DUF3107"/>
</dbReference>
<protein>
    <submittedName>
        <fullName evidence="1">DUF3107 domain-containing protein</fullName>
    </submittedName>
</protein>
<dbReference type="Pfam" id="PF11305">
    <property type="entry name" value="DUF3107"/>
    <property type="match status" value="1"/>
</dbReference>
<proteinExistence type="predicted"/>
<evidence type="ECO:0000313" key="2">
    <source>
        <dbReference type="Proteomes" id="UP000656804"/>
    </source>
</evidence>
<dbReference type="RefSeq" id="WP_194501872.1">
    <property type="nucleotide sequence ID" value="NZ_JADIVZ010000001.1"/>
</dbReference>
<keyword evidence="2" id="KW-1185">Reference proteome</keyword>
<organism evidence="1 2">
    <name type="scientific">Nocardioides acrostichi</name>
    <dbReference type="NCBI Taxonomy" id="2784339"/>
    <lineage>
        <taxon>Bacteria</taxon>
        <taxon>Bacillati</taxon>
        <taxon>Actinomycetota</taxon>
        <taxon>Actinomycetes</taxon>
        <taxon>Propionibacteriales</taxon>
        <taxon>Nocardioidaceae</taxon>
        <taxon>Nocardioides</taxon>
    </lineage>
</organism>